<dbReference type="Proteomes" id="UP000625711">
    <property type="component" value="Unassembled WGS sequence"/>
</dbReference>
<evidence type="ECO:0000256" key="1">
    <source>
        <dbReference type="SAM" id="MobiDB-lite"/>
    </source>
</evidence>
<dbReference type="AlphaFoldDB" id="A0A834HSP3"/>
<feature type="compositionally biased region" description="Polar residues" evidence="1">
    <location>
        <begin position="1"/>
        <end position="28"/>
    </location>
</feature>
<feature type="region of interest" description="Disordered" evidence="1">
    <location>
        <begin position="1"/>
        <end position="68"/>
    </location>
</feature>
<feature type="compositionally biased region" description="Low complexity" evidence="1">
    <location>
        <begin position="29"/>
        <end position="42"/>
    </location>
</feature>
<organism evidence="2 3">
    <name type="scientific">Rhynchophorus ferrugineus</name>
    <name type="common">Red palm weevil</name>
    <name type="synonym">Curculio ferrugineus</name>
    <dbReference type="NCBI Taxonomy" id="354439"/>
    <lineage>
        <taxon>Eukaryota</taxon>
        <taxon>Metazoa</taxon>
        <taxon>Ecdysozoa</taxon>
        <taxon>Arthropoda</taxon>
        <taxon>Hexapoda</taxon>
        <taxon>Insecta</taxon>
        <taxon>Pterygota</taxon>
        <taxon>Neoptera</taxon>
        <taxon>Endopterygota</taxon>
        <taxon>Coleoptera</taxon>
        <taxon>Polyphaga</taxon>
        <taxon>Cucujiformia</taxon>
        <taxon>Curculionidae</taxon>
        <taxon>Dryophthorinae</taxon>
        <taxon>Rhynchophorus</taxon>
    </lineage>
</organism>
<evidence type="ECO:0000313" key="3">
    <source>
        <dbReference type="Proteomes" id="UP000625711"/>
    </source>
</evidence>
<evidence type="ECO:0000313" key="2">
    <source>
        <dbReference type="EMBL" id="KAF7267219.1"/>
    </source>
</evidence>
<name>A0A834HSP3_RHYFE</name>
<protein>
    <submittedName>
        <fullName evidence="2">Uncharacterized protein</fullName>
    </submittedName>
</protein>
<proteinExistence type="predicted"/>
<accession>A0A834HSP3</accession>
<comment type="caution">
    <text evidence="2">The sequence shown here is derived from an EMBL/GenBank/DDBJ whole genome shotgun (WGS) entry which is preliminary data.</text>
</comment>
<feature type="compositionally biased region" description="Polar residues" evidence="1">
    <location>
        <begin position="47"/>
        <end position="62"/>
    </location>
</feature>
<gene>
    <name evidence="2" type="ORF">GWI33_019548</name>
</gene>
<sequence length="68" mass="7090">MSTAMRSTLQTVPESLEVTKTTTVTQDVPATSSTKTPAKTSADAVATKSSRSYHAPSSTNRVSVGPFT</sequence>
<reference evidence="2" key="1">
    <citation type="submission" date="2020-08" db="EMBL/GenBank/DDBJ databases">
        <title>Genome sequencing and assembly of the red palm weevil Rhynchophorus ferrugineus.</title>
        <authorList>
            <person name="Dias G.B."/>
            <person name="Bergman C.M."/>
            <person name="Manee M."/>
        </authorList>
    </citation>
    <scope>NUCLEOTIDE SEQUENCE</scope>
    <source>
        <strain evidence="2">AA-2017</strain>
        <tissue evidence="2">Whole larva</tissue>
    </source>
</reference>
<keyword evidence="3" id="KW-1185">Reference proteome</keyword>
<dbReference type="EMBL" id="JAACXV010014451">
    <property type="protein sequence ID" value="KAF7267219.1"/>
    <property type="molecule type" value="Genomic_DNA"/>
</dbReference>